<dbReference type="GO" id="GO:0005524">
    <property type="term" value="F:ATP binding"/>
    <property type="evidence" value="ECO:0007669"/>
    <property type="project" value="UniProtKB-KW"/>
</dbReference>
<dbReference type="InterPro" id="IPR050534">
    <property type="entry name" value="Coronavir_polyprotein_1ab"/>
</dbReference>
<sequence length="396" mass="45538">MATIAPNKIDLTPTQMNAVKSIFNWYKSGDKQTYFLAGYAGTGKSTLVDYVIKNLGIKRSHVEFACYTGKAALVLTQKAKGKYKAKTLHRLIYKPDFDETGKMKFILKDPDELKDIKLIVVDEASMVDGNIMRDLKSFDKKILFIGDQGQLPPVSQKGNEEFLEMFNNPDFVLTEIHRQAEGNPIIHLSMLARMKKPIPYGWYGENKEALVISHAQWQKVKQSCYTSADQIICGYNRTRTSLNNDIRKYIGYTNKLPQAGDKLICTKNNWNKNIREINLVNGMTGFVKCISYNIPKEGDIKRGAMSVEFQPDFTEETFRDLFLVNDHFEGKKYELYPHEYNVYSQFDFGYAITCHKSQGSQWEKVVVINEVLDPEMHHRWLYTAITRSSEKLVLVI</sequence>
<dbReference type="Gene3D" id="3.40.50.300">
    <property type="entry name" value="P-loop containing nucleotide triphosphate hydrolases"/>
    <property type="match status" value="2"/>
</dbReference>
<dbReference type="InterPro" id="IPR027417">
    <property type="entry name" value="P-loop_NTPase"/>
</dbReference>
<dbReference type="SUPFAM" id="SSF52540">
    <property type="entry name" value="P-loop containing nucleoside triphosphate hydrolases"/>
    <property type="match status" value="1"/>
</dbReference>
<dbReference type="GO" id="GO:0003678">
    <property type="term" value="F:DNA helicase activity"/>
    <property type="evidence" value="ECO:0007669"/>
    <property type="project" value="UniProtKB-ARBA"/>
</dbReference>
<dbReference type="EMBL" id="JAGFPW010000005">
    <property type="protein sequence ID" value="MBO3794206.1"/>
    <property type="molecule type" value="Genomic_DNA"/>
</dbReference>
<organism evidence="4 5">
    <name type="scientific">Bacillus subtilis</name>
    <dbReference type="NCBI Taxonomy" id="1423"/>
    <lineage>
        <taxon>Bacteria</taxon>
        <taxon>Bacillati</taxon>
        <taxon>Bacillota</taxon>
        <taxon>Bacilli</taxon>
        <taxon>Bacillales</taxon>
        <taxon>Bacillaceae</taxon>
        <taxon>Bacillus</taxon>
    </lineage>
</organism>
<dbReference type="RefSeq" id="WP_174245746.1">
    <property type="nucleotide sequence ID" value="NZ_JAGFPW010000005.1"/>
</dbReference>
<dbReference type="AlphaFoldDB" id="A0A8I2B8G7"/>
<evidence type="ECO:0000313" key="4">
    <source>
        <dbReference type="EMBL" id="MBO3794206.1"/>
    </source>
</evidence>
<dbReference type="InterPro" id="IPR027785">
    <property type="entry name" value="UvrD-like_helicase_C"/>
</dbReference>
<dbReference type="PANTHER" id="PTHR43788">
    <property type="entry name" value="DNA2/NAM7 HELICASE FAMILY MEMBER"/>
    <property type="match status" value="1"/>
</dbReference>
<proteinExistence type="predicted"/>
<comment type="caution">
    <text evidence="4">The sequence shown here is derived from an EMBL/GenBank/DDBJ whole genome shotgun (WGS) entry which is preliminary data.</text>
</comment>
<accession>A0A8I2B8G7</accession>
<protein>
    <submittedName>
        <fullName evidence="4">AAA family ATPase</fullName>
    </submittedName>
</protein>
<evidence type="ECO:0000256" key="1">
    <source>
        <dbReference type="ARBA" id="ARBA00022741"/>
    </source>
</evidence>
<evidence type="ECO:0000259" key="3">
    <source>
        <dbReference type="Pfam" id="PF13538"/>
    </source>
</evidence>
<dbReference type="CDD" id="cd18809">
    <property type="entry name" value="SF1_C_RecD"/>
    <property type="match status" value="1"/>
</dbReference>
<dbReference type="Pfam" id="PF13538">
    <property type="entry name" value="UvrD_C_2"/>
    <property type="match status" value="1"/>
</dbReference>
<dbReference type="Pfam" id="PF13604">
    <property type="entry name" value="AAA_30"/>
    <property type="match status" value="1"/>
</dbReference>
<feature type="domain" description="UvrD-like helicase C-terminal" evidence="3">
    <location>
        <begin position="349"/>
        <end position="395"/>
    </location>
</feature>
<keyword evidence="1" id="KW-0547">Nucleotide-binding</keyword>
<dbReference type="PANTHER" id="PTHR43788:SF6">
    <property type="entry name" value="DNA HELICASE B"/>
    <property type="match status" value="1"/>
</dbReference>
<dbReference type="Proteomes" id="UP000665181">
    <property type="component" value="Unassembled WGS sequence"/>
</dbReference>
<evidence type="ECO:0000256" key="2">
    <source>
        <dbReference type="ARBA" id="ARBA00022840"/>
    </source>
</evidence>
<reference evidence="4" key="1">
    <citation type="submission" date="2021-03" db="EMBL/GenBank/DDBJ databases">
        <title>Isolation of Bacillus subtilis from fermented food sample.</title>
        <authorList>
            <person name="Lakshmanan V."/>
            <person name="Athira K."/>
            <person name="Rajagopal K."/>
        </authorList>
    </citation>
    <scope>NUCLEOTIDE SEQUENCE</scope>
    <source>
        <strain evidence="4">S1</strain>
    </source>
</reference>
<keyword evidence="2" id="KW-0067">ATP-binding</keyword>
<gene>
    <name evidence="4" type="ORF">J5227_07770</name>
</gene>
<name>A0A8I2B8G7_BACIU</name>
<evidence type="ECO:0000313" key="5">
    <source>
        <dbReference type="Proteomes" id="UP000665181"/>
    </source>
</evidence>